<dbReference type="PANTHER" id="PTHR35789:SF1">
    <property type="entry name" value="SPORE GERMINATION PROTEIN B3"/>
    <property type="match status" value="1"/>
</dbReference>
<reference evidence="2" key="1">
    <citation type="submission" date="2020-10" db="EMBL/GenBank/DDBJ databases">
        <authorList>
            <person name="Gilroy R."/>
        </authorList>
    </citation>
    <scope>NUCLEOTIDE SEQUENCE</scope>
    <source>
        <strain evidence="2">CHK195-11698</strain>
    </source>
</reference>
<dbReference type="Pfam" id="PF25198">
    <property type="entry name" value="Spore_GerAC_N"/>
    <property type="match status" value="1"/>
</dbReference>
<gene>
    <name evidence="2" type="ORF">IAD15_03600</name>
</gene>
<comment type="caution">
    <text evidence="2">The sequence shown here is derived from an EMBL/GenBank/DDBJ whole genome shotgun (WGS) entry which is preliminary data.</text>
</comment>
<dbReference type="GO" id="GO:0016020">
    <property type="term" value="C:membrane"/>
    <property type="evidence" value="ECO:0007669"/>
    <property type="project" value="InterPro"/>
</dbReference>
<name>A0A9D1KZX2_9FIRM</name>
<dbReference type="AlphaFoldDB" id="A0A9D1KZX2"/>
<proteinExistence type="predicted"/>
<dbReference type="PROSITE" id="PS51257">
    <property type="entry name" value="PROKAR_LIPOPROTEIN"/>
    <property type="match status" value="1"/>
</dbReference>
<protein>
    <recommendedName>
        <fullName evidence="1">Spore germination protein N-terminal domain-containing protein</fullName>
    </recommendedName>
</protein>
<dbReference type="InterPro" id="IPR008844">
    <property type="entry name" value="Spore_GerAC-like"/>
</dbReference>
<accession>A0A9D1KZX2</accession>
<dbReference type="Proteomes" id="UP000824175">
    <property type="component" value="Unassembled WGS sequence"/>
</dbReference>
<evidence type="ECO:0000313" key="3">
    <source>
        <dbReference type="Proteomes" id="UP000824175"/>
    </source>
</evidence>
<reference evidence="2" key="2">
    <citation type="journal article" date="2021" name="PeerJ">
        <title>Extensive microbial diversity within the chicken gut microbiome revealed by metagenomics and culture.</title>
        <authorList>
            <person name="Gilroy R."/>
            <person name="Ravi A."/>
            <person name="Getino M."/>
            <person name="Pursley I."/>
            <person name="Horton D.L."/>
            <person name="Alikhan N.F."/>
            <person name="Baker D."/>
            <person name="Gharbi K."/>
            <person name="Hall N."/>
            <person name="Watson M."/>
            <person name="Adriaenssens E.M."/>
            <person name="Foster-Nyarko E."/>
            <person name="Jarju S."/>
            <person name="Secka A."/>
            <person name="Antonio M."/>
            <person name="Oren A."/>
            <person name="Chaudhuri R.R."/>
            <person name="La Ragione R."/>
            <person name="Hildebrand F."/>
            <person name="Pallen M.J."/>
        </authorList>
    </citation>
    <scope>NUCLEOTIDE SEQUENCE</scope>
    <source>
        <strain evidence="2">CHK195-11698</strain>
    </source>
</reference>
<evidence type="ECO:0000259" key="1">
    <source>
        <dbReference type="Pfam" id="PF25198"/>
    </source>
</evidence>
<feature type="domain" description="Spore germination protein N-terminal" evidence="1">
    <location>
        <begin position="20"/>
        <end position="196"/>
    </location>
</feature>
<evidence type="ECO:0000313" key="2">
    <source>
        <dbReference type="EMBL" id="HIU13135.1"/>
    </source>
</evidence>
<dbReference type="InterPro" id="IPR057336">
    <property type="entry name" value="GerAC_N"/>
</dbReference>
<dbReference type="GO" id="GO:0009847">
    <property type="term" value="P:spore germination"/>
    <property type="evidence" value="ECO:0007669"/>
    <property type="project" value="InterPro"/>
</dbReference>
<dbReference type="PANTHER" id="PTHR35789">
    <property type="entry name" value="SPORE GERMINATION PROTEIN B3"/>
    <property type="match status" value="1"/>
</dbReference>
<sequence length="369" mass="41966">MKKWFMIALTMALWLTGCQDQKDLLNLLFPTTVVIDYSDNRYHLAFQIHNFNSISRGELESGQSQDSILIVQGEGKTIEEAIGQIESEQRSALSLSHIRSLIIQSGMLEQSRIQDLINYLTYNMELRMDTSLYYSEDDPSELLSVSYQIGKSAIYTLSNSPEFKDISMENQTINLLEFAKGLSDREITLSIPILKVDTNRNQYIGSEGEQEQKVYLVSECLFLDGKGNYTRLAIDRLEGRSWVRSHFNDVNVSYLLGDEVINFDSYRVTSWITYNPKDGCYHLKGKVRLTITRAGTNTSLEDLKQLAEELIKNQVSETYLAGLEAGVDVYNLTYHSLIKEADPVPLTAKNFINELDVNLVIKGAYVEVQ</sequence>
<dbReference type="EMBL" id="DVMJ01000027">
    <property type="protein sequence ID" value="HIU13135.1"/>
    <property type="molecule type" value="Genomic_DNA"/>
</dbReference>
<organism evidence="2 3">
    <name type="scientific">Candidatus Fimiplasma intestinipullorum</name>
    <dbReference type="NCBI Taxonomy" id="2840825"/>
    <lineage>
        <taxon>Bacteria</taxon>
        <taxon>Bacillati</taxon>
        <taxon>Bacillota</taxon>
        <taxon>Clostridia</taxon>
        <taxon>Eubacteriales</taxon>
        <taxon>Candidatus Fimiplasma</taxon>
    </lineage>
</organism>